<feature type="domain" description="SF4 helicase" evidence="13">
    <location>
        <begin position="183"/>
        <end position="445"/>
    </location>
</feature>
<sequence length="445" mass="52050">MKEINIENNKVTYSLEAEQSLLGILLIDNSKLYEICNFINKNSFFLYNHKIIFKYIKKLIIKNKLADVITINNEIKNNTIIEKDYGGIKYLMLLVDNTPSVNNIYDYAKIIHNFKILRKLSNFSNKIYKNIFFPKGKKVTEILTYIENKIIKIINKNVKRKDEFYKIDFLLKKVSKNLIKNNKKNKISGISTGYYKLDRIILGLQRGELTVIAARPSMGKTAFCINIAQNIIMNSKMSVIFFSMEMSSEQVIMRILSSLLEIKYNKIRNKNLNNEELFKLNNIKKKIKNCNFYINDKSNLKYNDIRNICKKFKIKNINFDVIIIDYIQLMSGSNNYYENRALEISDISKNLKDLAKEFNCSVVILSQLNRALETRANKRPIMSDLKESGSIEQDADLILFLYRESVYNCKFNSNITEIIIGKHRNGPIGTIKLKFIGKYMRYENI</sequence>
<dbReference type="KEGG" id="zin:ZICARI_131"/>
<keyword evidence="15" id="KW-1185">Reference proteome</keyword>
<dbReference type="SUPFAM" id="SSF48024">
    <property type="entry name" value="N-terminal domain of DnaB helicase"/>
    <property type="match status" value="1"/>
</dbReference>
<protein>
    <recommendedName>
        <fullName evidence="11 12">Replicative DNA helicase</fullName>
        <ecNumber evidence="11 12">5.6.2.3</ecNumber>
    </recommendedName>
</protein>
<dbReference type="SMART" id="SM00382">
    <property type="entry name" value="AAA"/>
    <property type="match status" value="1"/>
</dbReference>
<dbReference type="Pfam" id="PF03796">
    <property type="entry name" value="DnaB_C"/>
    <property type="match status" value="1"/>
</dbReference>
<comment type="function">
    <text evidence="12">The main replicative DNA helicase, it participates in initiation and elongation during chromosome replication. Travels ahead of the DNA replisome, separating dsDNA into templates for DNA synthesis. A processive ATP-dependent 5'-3' DNA helicase it has DNA-dependent ATPase activity.</text>
</comment>
<dbReference type="PANTHER" id="PTHR30153">
    <property type="entry name" value="REPLICATIVE DNA HELICASE DNAB"/>
    <property type="match status" value="1"/>
</dbReference>
<dbReference type="AlphaFoldDB" id="E0TIW3"/>
<name>E0TIW3_ZINIC</name>
<dbReference type="Gene3D" id="1.10.860.10">
    <property type="entry name" value="DNAb Helicase, Chain A"/>
    <property type="match status" value="1"/>
</dbReference>
<proteinExistence type="inferred from homology"/>
<comment type="similarity">
    <text evidence="1 12">Belongs to the helicase family. DnaB subfamily.</text>
</comment>
<dbReference type="GO" id="GO:0016887">
    <property type="term" value="F:ATP hydrolysis activity"/>
    <property type="evidence" value="ECO:0007669"/>
    <property type="project" value="RHEA"/>
</dbReference>
<keyword evidence="6 12" id="KW-0347">Helicase</keyword>
<dbReference type="GO" id="GO:0006269">
    <property type="term" value="P:DNA replication, synthesis of primer"/>
    <property type="evidence" value="ECO:0007669"/>
    <property type="project" value="UniProtKB-UniRule"/>
</dbReference>
<evidence type="ECO:0000313" key="14">
    <source>
        <dbReference type="EMBL" id="ADM89740.1"/>
    </source>
</evidence>
<dbReference type="GO" id="GO:0043139">
    <property type="term" value="F:5'-3' DNA helicase activity"/>
    <property type="evidence" value="ECO:0007669"/>
    <property type="project" value="UniProtKB-EC"/>
</dbReference>
<evidence type="ECO:0000256" key="12">
    <source>
        <dbReference type="RuleBase" id="RU362085"/>
    </source>
</evidence>
<dbReference type="Gene3D" id="3.40.50.300">
    <property type="entry name" value="P-loop containing nucleotide triphosphate hydrolases"/>
    <property type="match status" value="1"/>
</dbReference>
<dbReference type="GO" id="GO:0005829">
    <property type="term" value="C:cytosol"/>
    <property type="evidence" value="ECO:0007669"/>
    <property type="project" value="TreeGrafter"/>
</dbReference>
<reference key="2">
    <citation type="submission" date="2010-08" db="EMBL/GenBank/DDBJ databases">
        <title>Functional convergence in reduced genomes of bacterial symbionts spanning 200 million years of evolution.</title>
        <authorList>
            <person name="McCutcheon J.P."/>
            <person name="Moran N.A."/>
        </authorList>
    </citation>
    <scope>NUCLEOTIDE SEQUENCE</scope>
    <source>
        <strain>CARI</strain>
    </source>
</reference>
<dbReference type="InterPro" id="IPR007694">
    <property type="entry name" value="DNA_helicase_DnaB-like_C"/>
</dbReference>
<dbReference type="InterPro" id="IPR007692">
    <property type="entry name" value="DNA_helicase_DnaB"/>
</dbReference>
<dbReference type="Proteomes" id="UP000001303">
    <property type="component" value="Chromosome"/>
</dbReference>
<keyword evidence="8 12" id="KW-0238">DNA-binding</keyword>
<evidence type="ECO:0000256" key="8">
    <source>
        <dbReference type="ARBA" id="ARBA00023125"/>
    </source>
</evidence>
<evidence type="ECO:0000256" key="10">
    <source>
        <dbReference type="ARBA" id="ARBA00048954"/>
    </source>
</evidence>
<dbReference type="InterPro" id="IPR016136">
    <property type="entry name" value="DNA_helicase_N/primase_C"/>
</dbReference>
<dbReference type="NCBIfam" id="TIGR00665">
    <property type="entry name" value="DnaB"/>
    <property type="match status" value="1"/>
</dbReference>
<dbReference type="InterPro" id="IPR027417">
    <property type="entry name" value="P-loop_NTPase"/>
</dbReference>
<evidence type="ECO:0000256" key="4">
    <source>
        <dbReference type="ARBA" id="ARBA00022741"/>
    </source>
</evidence>
<comment type="catalytic activity">
    <reaction evidence="10 12">
        <text>ATP + H2O = ADP + phosphate + H(+)</text>
        <dbReference type="Rhea" id="RHEA:13065"/>
        <dbReference type="ChEBI" id="CHEBI:15377"/>
        <dbReference type="ChEBI" id="CHEBI:15378"/>
        <dbReference type="ChEBI" id="CHEBI:30616"/>
        <dbReference type="ChEBI" id="CHEBI:43474"/>
        <dbReference type="ChEBI" id="CHEBI:456216"/>
        <dbReference type="EC" id="5.6.2.3"/>
    </reaction>
</comment>
<dbReference type="GO" id="GO:0003677">
    <property type="term" value="F:DNA binding"/>
    <property type="evidence" value="ECO:0007669"/>
    <property type="project" value="UniProtKB-UniRule"/>
</dbReference>
<keyword evidence="3 12" id="KW-0235">DNA replication</keyword>
<dbReference type="GO" id="GO:0005524">
    <property type="term" value="F:ATP binding"/>
    <property type="evidence" value="ECO:0007669"/>
    <property type="project" value="UniProtKB-UniRule"/>
</dbReference>
<dbReference type="EC" id="5.6.2.3" evidence="11 12"/>
<evidence type="ECO:0000313" key="15">
    <source>
        <dbReference type="Proteomes" id="UP000001303"/>
    </source>
</evidence>
<evidence type="ECO:0000256" key="11">
    <source>
        <dbReference type="NCBIfam" id="TIGR00665"/>
    </source>
</evidence>
<keyword evidence="9" id="KW-0413">Isomerase</keyword>
<dbReference type="PANTHER" id="PTHR30153:SF2">
    <property type="entry name" value="REPLICATIVE DNA HELICASE"/>
    <property type="match status" value="1"/>
</dbReference>
<evidence type="ECO:0000259" key="13">
    <source>
        <dbReference type="PROSITE" id="PS51199"/>
    </source>
</evidence>
<evidence type="ECO:0000256" key="7">
    <source>
        <dbReference type="ARBA" id="ARBA00022840"/>
    </source>
</evidence>
<keyword evidence="5 12" id="KW-0378">Hydrolase</keyword>
<dbReference type="EMBL" id="CP002161">
    <property type="protein sequence ID" value="ADM89740.1"/>
    <property type="molecule type" value="Genomic_DNA"/>
</dbReference>
<dbReference type="Pfam" id="PF00772">
    <property type="entry name" value="DnaB"/>
    <property type="match status" value="1"/>
</dbReference>
<keyword evidence="2 12" id="KW-0639">Primosome</keyword>
<dbReference type="PROSITE" id="PS51199">
    <property type="entry name" value="SF4_HELICASE"/>
    <property type="match status" value="1"/>
</dbReference>
<keyword evidence="7 12" id="KW-0067">ATP-binding</keyword>
<evidence type="ECO:0000256" key="9">
    <source>
        <dbReference type="ARBA" id="ARBA00023235"/>
    </source>
</evidence>
<dbReference type="GO" id="GO:1990077">
    <property type="term" value="C:primosome complex"/>
    <property type="evidence" value="ECO:0007669"/>
    <property type="project" value="UniProtKB-UniRule"/>
</dbReference>
<gene>
    <name evidence="14" type="primary">dnaB</name>
    <name evidence="14" type="ordered locus">ZICARI_131</name>
</gene>
<dbReference type="HOGENOM" id="CLU_005373_0_0_4"/>
<accession>E0TIW3</accession>
<evidence type="ECO:0000256" key="3">
    <source>
        <dbReference type="ARBA" id="ARBA00022705"/>
    </source>
</evidence>
<dbReference type="STRING" id="871271.ZICARI_131"/>
<dbReference type="CDD" id="cd00984">
    <property type="entry name" value="DnaB_C"/>
    <property type="match status" value="1"/>
</dbReference>
<dbReference type="InterPro" id="IPR036185">
    <property type="entry name" value="DNA_heli_DnaB-like_N_sf"/>
</dbReference>
<organism evidence="14 15">
    <name type="scientific">Zinderia insecticola (strain CARI)</name>
    <dbReference type="NCBI Taxonomy" id="871271"/>
    <lineage>
        <taxon>Bacteria</taxon>
        <taxon>Pseudomonadati</taxon>
        <taxon>Pseudomonadota</taxon>
        <taxon>Betaproteobacteria</taxon>
        <taxon>Burkholderiales</taxon>
        <taxon>Oxalobacteraceae</taxon>
        <taxon>Candidatus Zinderia</taxon>
    </lineage>
</organism>
<keyword evidence="4 12" id="KW-0547">Nucleotide-binding</keyword>
<dbReference type="InterPro" id="IPR007693">
    <property type="entry name" value="DNA_helicase_DnaB-like_N"/>
</dbReference>
<evidence type="ECO:0000256" key="1">
    <source>
        <dbReference type="ARBA" id="ARBA00008428"/>
    </source>
</evidence>
<dbReference type="InterPro" id="IPR003593">
    <property type="entry name" value="AAA+_ATPase"/>
</dbReference>
<evidence type="ECO:0000256" key="5">
    <source>
        <dbReference type="ARBA" id="ARBA00022801"/>
    </source>
</evidence>
<evidence type="ECO:0000256" key="6">
    <source>
        <dbReference type="ARBA" id="ARBA00022806"/>
    </source>
</evidence>
<evidence type="ECO:0000256" key="2">
    <source>
        <dbReference type="ARBA" id="ARBA00022515"/>
    </source>
</evidence>
<reference evidence="14 15" key="1">
    <citation type="journal article" date="2010" name="Genome Biol. Evol.">
        <title>Functional convergence in reduced genomes of bacterial symbionts spanning 200 My of evolution.</title>
        <authorList>
            <person name="McCutcheon J.P."/>
            <person name="Moran N.A."/>
        </authorList>
    </citation>
    <scope>NUCLEOTIDE SEQUENCE [LARGE SCALE GENOMIC DNA]</scope>
    <source>
        <strain evidence="14 15">CARI</strain>
    </source>
</reference>
<dbReference type="SUPFAM" id="SSF52540">
    <property type="entry name" value="P-loop containing nucleoside triphosphate hydrolases"/>
    <property type="match status" value="1"/>
</dbReference>